<evidence type="ECO:0000256" key="1">
    <source>
        <dbReference type="ARBA" id="ARBA00009085"/>
    </source>
</evidence>
<dbReference type="GO" id="GO:0016579">
    <property type="term" value="P:protein deubiquitination"/>
    <property type="evidence" value="ECO:0007669"/>
    <property type="project" value="InterPro"/>
</dbReference>
<accession>A0AAV7F8W0</accession>
<evidence type="ECO:0000256" key="5">
    <source>
        <dbReference type="PROSITE-ProRule" id="PRU00134"/>
    </source>
</evidence>
<keyword evidence="10" id="KW-1185">Reference proteome</keyword>
<evidence type="ECO:0000256" key="3">
    <source>
        <dbReference type="ARBA" id="ARBA00022771"/>
    </source>
</evidence>
<dbReference type="Gene3D" id="6.10.140.2220">
    <property type="match status" value="1"/>
</dbReference>
<sequence>MHVSGFPFDLSLLLQFVATAVLLLLGLVHLVKTTASRYFVVDAKFDGDAPEDCRRSQTMSGGPTATASGMGCVVCGEPGNKKCSGCKAVRYCSTACQSRDWRAGHNMKCRDMKIVDHMDSSTLVRRRTGLVDNPNGSSPFLTPRGACKELKQPVKVLFPYDEFVKLFNWDNPGFPPCGLLNCGNSCFANVVLQCLACTKPLVAYLLEKGHSRECSRNDWCFFCELQRHIQRVSQSLHPFSPLNILSRLPSIGGNLGCGKQEDAHEFMRFAIDTMQSICLDEFGGEKALDPSTQETTLIQHIFGGYLQSEVICTKCDKISHRYENMMDLTVEIQGDAASLQDCLEQFTAKEWLDGENMYRCDGCNDYVKAWKRLTVHQPPNILTIALKRFQSGRFGKLNKRVAFPEVLDLGPYMSEARNGTDLYRLYAVVVHIDMLNASFFGHYICYTKDFRGKWYRIDDCKVMKVELEEVLSQGAYMLLYSRVSVRQPCLKLVKLASEEKEHKPFQPDQEAEKTLITSVEQTDISSVSSVCTSKCIASEGGLEHNEPTTSPGPKHEVGAAVNMDLVTTSWGVPNKEYQPDQEAEQISIKSVETAGTSPMKSMVLEGGNQSELTETTTRFGPEVAVEVVYMDIDTSSRDVPIKEDCEVATCFSREVTSERLKISNEAQSADLPSVGVVHAEVMGSKKVPLIGDSTTGPEQPSINSTMDPDCPEAISQRSNGVRNSMLEEFPADSLLTYETAETSSNAPVLNSKFLPYLQDEGNVCFSPDHPDSSTKQADRSDSPFSRGESEMPICSKPGGKLKPLFSRGFLDQPGRKTKSAK</sequence>
<dbReference type="InterPro" id="IPR028889">
    <property type="entry name" value="USP"/>
</dbReference>
<dbReference type="SUPFAM" id="SSF144232">
    <property type="entry name" value="HIT/MYND zinc finger-like"/>
    <property type="match status" value="1"/>
</dbReference>
<protein>
    <submittedName>
        <fullName evidence="9">Uncharacterized protein</fullName>
    </submittedName>
</protein>
<dbReference type="EMBL" id="JAINDJ010000002">
    <property type="protein sequence ID" value="KAG9456018.1"/>
    <property type="molecule type" value="Genomic_DNA"/>
</dbReference>
<dbReference type="Pfam" id="PF00443">
    <property type="entry name" value="UCH"/>
    <property type="match status" value="1"/>
</dbReference>
<keyword evidence="4" id="KW-0862">Zinc</keyword>
<comment type="similarity">
    <text evidence="1">Belongs to the peptidase C19 family.</text>
</comment>
<keyword evidence="3 5" id="KW-0863">Zinc-finger</keyword>
<dbReference type="PANTHER" id="PTHR24006">
    <property type="entry name" value="UBIQUITIN CARBOXYL-TERMINAL HYDROLASE"/>
    <property type="match status" value="1"/>
</dbReference>
<dbReference type="CDD" id="cd02661">
    <property type="entry name" value="Peptidase_C19E"/>
    <property type="match status" value="1"/>
</dbReference>
<evidence type="ECO:0000256" key="6">
    <source>
        <dbReference type="SAM" id="MobiDB-lite"/>
    </source>
</evidence>
<dbReference type="GO" id="GO:0005634">
    <property type="term" value="C:nucleus"/>
    <property type="evidence" value="ECO:0007669"/>
    <property type="project" value="TreeGrafter"/>
</dbReference>
<evidence type="ECO:0000259" key="8">
    <source>
        <dbReference type="PROSITE" id="PS50865"/>
    </source>
</evidence>
<proteinExistence type="inferred from homology"/>
<feature type="compositionally biased region" description="Basic and acidic residues" evidence="6">
    <location>
        <begin position="768"/>
        <end position="781"/>
    </location>
</feature>
<dbReference type="GO" id="GO:0004843">
    <property type="term" value="F:cysteine-type deubiquitinase activity"/>
    <property type="evidence" value="ECO:0007669"/>
    <property type="project" value="InterPro"/>
</dbReference>
<dbReference type="Proteomes" id="UP000825729">
    <property type="component" value="Unassembled WGS sequence"/>
</dbReference>
<organism evidence="9 10">
    <name type="scientific">Aristolochia fimbriata</name>
    <name type="common">White veined hardy Dutchman's pipe vine</name>
    <dbReference type="NCBI Taxonomy" id="158543"/>
    <lineage>
        <taxon>Eukaryota</taxon>
        <taxon>Viridiplantae</taxon>
        <taxon>Streptophyta</taxon>
        <taxon>Embryophyta</taxon>
        <taxon>Tracheophyta</taxon>
        <taxon>Spermatophyta</taxon>
        <taxon>Magnoliopsida</taxon>
        <taxon>Magnoliidae</taxon>
        <taxon>Piperales</taxon>
        <taxon>Aristolochiaceae</taxon>
        <taxon>Aristolochia</taxon>
    </lineage>
</organism>
<dbReference type="PROSITE" id="PS01360">
    <property type="entry name" value="ZF_MYND_1"/>
    <property type="match status" value="1"/>
</dbReference>
<dbReference type="Gene3D" id="3.90.70.10">
    <property type="entry name" value="Cysteine proteinases"/>
    <property type="match status" value="1"/>
</dbReference>
<feature type="domain" description="MYND-type" evidence="8">
    <location>
        <begin position="72"/>
        <end position="109"/>
    </location>
</feature>
<dbReference type="PROSITE" id="PS50235">
    <property type="entry name" value="USP_3"/>
    <property type="match status" value="1"/>
</dbReference>
<feature type="compositionally biased region" description="Polar residues" evidence="6">
    <location>
        <begin position="692"/>
        <end position="706"/>
    </location>
</feature>
<evidence type="ECO:0000256" key="4">
    <source>
        <dbReference type="ARBA" id="ARBA00022833"/>
    </source>
</evidence>
<dbReference type="PROSITE" id="PS50865">
    <property type="entry name" value="ZF_MYND_2"/>
    <property type="match status" value="1"/>
</dbReference>
<feature type="region of interest" description="Disordered" evidence="6">
    <location>
        <begin position="687"/>
        <end position="709"/>
    </location>
</feature>
<dbReference type="PROSITE" id="PS00972">
    <property type="entry name" value="USP_1"/>
    <property type="match status" value="1"/>
</dbReference>
<dbReference type="InterPro" id="IPR001394">
    <property type="entry name" value="Peptidase_C19_UCH"/>
</dbReference>
<dbReference type="FunFam" id="3.90.70.10:FF:000026">
    <property type="entry name" value="Ubiquitin carboxyl-terminal hydrolase 15"/>
    <property type="match status" value="1"/>
</dbReference>
<dbReference type="InterPro" id="IPR050164">
    <property type="entry name" value="Peptidase_C19"/>
</dbReference>
<comment type="caution">
    <text evidence="9">The sequence shown here is derived from an EMBL/GenBank/DDBJ whole genome shotgun (WGS) entry which is preliminary data.</text>
</comment>
<dbReference type="Pfam" id="PF01753">
    <property type="entry name" value="zf-MYND"/>
    <property type="match status" value="1"/>
</dbReference>
<dbReference type="InterPro" id="IPR038765">
    <property type="entry name" value="Papain-like_cys_pep_sf"/>
</dbReference>
<dbReference type="PANTHER" id="PTHR24006:SF677">
    <property type="entry name" value="UBIQUITIN CARBOXYL-TERMINAL HYDROLASE 19"/>
    <property type="match status" value="1"/>
</dbReference>
<dbReference type="GO" id="GO:0008270">
    <property type="term" value="F:zinc ion binding"/>
    <property type="evidence" value="ECO:0007669"/>
    <property type="project" value="UniProtKB-KW"/>
</dbReference>
<dbReference type="SUPFAM" id="SSF54001">
    <property type="entry name" value="Cysteine proteinases"/>
    <property type="match status" value="1"/>
</dbReference>
<dbReference type="InterPro" id="IPR018200">
    <property type="entry name" value="USP_CS"/>
</dbReference>
<name>A0AAV7F8W0_ARIFI</name>
<feature type="region of interest" description="Disordered" evidence="6">
    <location>
        <begin position="764"/>
        <end position="821"/>
    </location>
</feature>
<evidence type="ECO:0000313" key="9">
    <source>
        <dbReference type="EMBL" id="KAG9456018.1"/>
    </source>
</evidence>
<dbReference type="InterPro" id="IPR002893">
    <property type="entry name" value="Znf_MYND"/>
</dbReference>
<evidence type="ECO:0000256" key="2">
    <source>
        <dbReference type="ARBA" id="ARBA00022723"/>
    </source>
</evidence>
<reference evidence="9 10" key="1">
    <citation type="submission" date="2021-07" db="EMBL/GenBank/DDBJ databases">
        <title>The Aristolochia fimbriata genome: insights into angiosperm evolution, floral development and chemical biosynthesis.</title>
        <authorList>
            <person name="Jiao Y."/>
        </authorList>
    </citation>
    <scope>NUCLEOTIDE SEQUENCE [LARGE SCALE GENOMIC DNA]</scope>
    <source>
        <strain evidence="9">IBCAS-2021</strain>
        <tissue evidence="9">Leaf</tissue>
    </source>
</reference>
<feature type="domain" description="USP" evidence="7">
    <location>
        <begin position="177"/>
        <end position="483"/>
    </location>
</feature>
<keyword evidence="2" id="KW-0479">Metal-binding</keyword>
<dbReference type="AlphaFoldDB" id="A0AAV7F8W0"/>
<evidence type="ECO:0000313" key="10">
    <source>
        <dbReference type="Proteomes" id="UP000825729"/>
    </source>
</evidence>
<dbReference type="GO" id="GO:0005829">
    <property type="term" value="C:cytosol"/>
    <property type="evidence" value="ECO:0007669"/>
    <property type="project" value="TreeGrafter"/>
</dbReference>
<evidence type="ECO:0000259" key="7">
    <source>
        <dbReference type="PROSITE" id="PS50235"/>
    </source>
</evidence>
<gene>
    <name evidence="9" type="ORF">H6P81_000526</name>
</gene>